<dbReference type="InterPro" id="IPR032687">
    <property type="entry name" value="AraC-type_N"/>
</dbReference>
<keyword evidence="6" id="KW-1185">Reference proteome</keyword>
<evidence type="ECO:0000259" key="4">
    <source>
        <dbReference type="PROSITE" id="PS01124"/>
    </source>
</evidence>
<evidence type="ECO:0000313" key="6">
    <source>
        <dbReference type="Proteomes" id="UP000186895"/>
    </source>
</evidence>
<keyword evidence="1" id="KW-0805">Transcription regulation</keyword>
<dbReference type="Pfam" id="PF12833">
    <property type="entry name" value="HTH_18"/>
    <property type="match status" value="1"/>
</dbReference>
<accession>A0A1N6U4J6</accession>
<keyword evidence="3" id="KW-0804">Transcription</keyword>
<dbReference type="InterPro" id="IPR009057">
    <property type="entry name" value="Homeodomain-like_sf"/>
</dbReference>
<keyword evidence="2 5" id="KW-0238">DNA-binding</keyword>
<dbReference type="GO" id="GO:0003700">
    <property type="term" value="F:DNA-binding transcription factor activity"/>
    <property type="evidence" value="ECO:0007669"/>
    <property type="project" value="InterPro"/>
</dbReference>
<dbReference type="InterPro" id="IPR020449">
    <property type="entry name" value="Tscrpt_reg_AraC-type_HTH"/>
</dbReference>
<dbReference type="PANTHER" id="PTHR47894:SF4">
    <property type="entry name" value="HTH-TYPE TRANSCRIPTIONAL REGULATOR GADX"/>
    <property type="match status" value="1"/>
</dbReference>
<dbReference type="PROSITE" id="PS01124">
    <property type="entry name" value="HTH_ARAC_FAMILY_2"/>
    <property type="match status" value="1"/>
</dbReference>
<dbReference type="GO" id="GO:0000976">
    <property type="term" value="F:transcription cis-regulatory region binding"/>
    <property type="evidence" value="ECO:0007669"/>
    <property type="project" value="TreeGrafter"/>
</dbReference>
<evidence type="ECO:0000313" key="5">
    <source>
        <dbReference type="EMBL" id="SIQ60246.1"/>
    </source>
</evidence>
<dbReference type="Proteomes" id="UP000186895">
    <property type="component" value="Unassembled WGS sequence"/>
</dbReference>
<reference evidence="5 6" key="1">
    <citation type="submission" date="2017-01" db="EMBL/GenBank/DDBJ databases">
        <authorList>
            <person name="Mah S.A."/>
            <person name="Swanson W.J."/>
            <person name="Moy G.W."/>
            <person name="Vacquier V.D."/>
        </authorList>
    </citation>
    <scope>NUCLEOTIDE SEQUENCE [LARGE SCALE GENOMIC DNA]</scope>
    <source>
        <strain evidence="5 6">DSM 7027</strain>
    </source>
</reference>
<dbReference type="SMART" id="SM00342">
    <property type="entry name" value="HTH_ARAC"/>
    <property type="match status" value="1"/>
</dbReference>
<dbReference type="Pfam" id="PF12625">
    <property type="entry name" value="Arabinose_bd"/>
    <property type="match status" value="1"/>
</dbReference>
<dbReference type="GO" id="GO:0005829">
    <property type="term" value="C:cytosol"/>
    <property type="evidence" value="ECO:0007669"/>
    <property type="project" value="TreeGrafter"/>
</dbReference>
<dbReference type="PRINTS" id="PR00032">
    <property type="entry name" value="HTHARAC"/>
</dbReference>
<dbReference type="SUPFAM" id="SSF46689">
    <property type="entry name" value="Homeodomain-like"/>
    <property type="match status" value="1"/>
</dbReference>
<name>A0A1N6U4J6_9GAMM</name>
<proteinExistence type="predicted"/>
<gene>
    <name evidence="5" type="ORF">SAMN05421647_106184</name>
</gene>
<protein>
    <submittedName>
        <fullName evidence="5">AraC-type DNA-binding protein</fullName>
    </submittedName>
</protein>
<sequence>MTSTNTPNLQARSSILLGFTEHCRRHRLNPMQLLARENLPPAVIRSQDLQIPYVSFVRILDHAAAESEYPLFAMTLSLRHGIEALGPLGLMACQCETLEDALRVVQKYLHFYAQGIHLDLVVEGRFARLVYDVDLGCDIDMTQLMEVGIGRMASVLMTLAPAGMNLSSVRLKHAPQAPLESYVSVLGLEPVFNADENSVSFPAQFLSQAPSPAPDRVRLYFESFMNRAGQNHSRPLKHQVIRLIQELIPTGEANADTVAKLMGIHTRSLQRQLKRIDTDFRSLMEEVRFKLAQDALRQSDTALTDVALQLGYSELSAFSRAFKRWSGLSPQHWRVEHAGSSGPDLEANSL</sequence>
<feature type="domain" description="HTH araC/xylS-type" evidence="4">
    <location>
        <begin position="238"/>
        <end position="336"/>
    </location>
</feature>
<dbReference type="AlphaFoldDB" id="A0A1N6U4J6"/>
<evidence type="ECO:0000256" key="2">
    <source>
        <dbReference type="ARBA" id="ARBA00023125"/>
    </source>
</evidence>
<evidence type="ECO:0000256" key="1">
    <source>
        <dbReference type="ARBA" id="ARBA00023015"/>
    </source>
</evidence>
<dbReference type="Gene3D" id="1.10.10.60">
    <property type="entry name" value="Homeodomain-like"/>
    <property type="match status" value="1"/>
</dbReference>
<dbReference type="PANTHER" id="PTHR47894">
    <property type="entry name" value="HTH-TYPE TRANSCRIPTIONAL REGULATOR GADX"/>
    <property type="match status" value="1"/>
</dbReference>
<dbReference type="InterPro" id="IPR018060">
    <property type="entry name" value="HTH_AraC"/>
</dbReference>
<dbReference type="STRING" id="49186.SAMN05421647_106184"/>
<dbReference type="EMBL" id="FTMN01000006">
    <property type="protein sequence ID" value="SIQ60246.1"/>
    <property type="molecule type" value="Genomic_DNA"/>
</dbReference>
<evidence type="ECO:0000256" key="3">
    <source>
        <dbReference type="ARBA" id="ARBA00023163"/>
    </source>
</evidence>
<organism evidence="5 6">
    <name type="scientific">Marinobacterium stanieri</name>
    <dbReference type="NCBI Taxonomy" id="49186"/>
    <lineage>
        <taxon>Bacteria</taxon>
        <taxon>Pseudomonadati</taxon>
        <taxon>Pseudomonadota</taxon>
        <taxon>Gammaproteobacteria</taxon>
        <taxon>Oceanospirillales</taxon>
        <taxon>Oceanospirillaceae</taxon>
        <taxon>Marinobacterium</taxon>
    </lineage>
</organism>